<dbReference type="GO" id="GO:0003677">
    <property type="term" value="F:DNA binding"/>
    <property type="evidence" value="ECO:0007669"/>
    <property type="project" value="InterPro"/>
</dbReference>
<sequence length="104" mass="11620">MSGNKNKIYRIGAVLADKGIDNKVLAELMGVKPETVSRWCNNEIQPKPENLYKIAQLTKSNLQELHIATLDWPSGPSAAELAQTEYDVKQKAERLKNLKNKSKG</sequence>
<keyword evidence="3" id="KW-1185">Reference proteome</keyword>
<reference evidence="2 3" key="1">
    <citation type="submission" date="2016-11" db="EMBL/GenBank/DDBJ databases">
        <title>Whole Genome Sequencing of Mucilaginibacter polytrichastri RG4-7(T) isolated from the moss sample.</title>
        <authorList>
            <person name="Li Y."/>
        </authorList>
    </citation>
    <scope>NUCLEOTIDE SEQUENCE [LARGE SCALE GENOMIC DNA]</scope>
    <source>
        <strain evidence="2 3">RG4-7</strain>
    </source>
</reference>
<name>A0A1Q5ZVX1_9SPHI</name>
<dbReference type="AlphaFoldDB" id="A0A1Q5ZVX1"/>
<dbReference type="PROSITE" id="PS50943">
    <property type="entry name" value="HTH_CROC1"/>
    <property type="match status" value="1"/>
</dbReference>
<proteinExistence type="predicted"/>
<organism evidence="2 3">
    <name type="scientific">Mucilaginibacter polytrichastri</name>
    <dbReference type="NCBI Taxonomy" id="1302689"/>
    <lineage>
        <taxon>Bacteria</taxon>
        <taxon>Pseudomonadati</taxon>
        <taxon>Bacteroidota</taxon>
        <taxon>Sphingobacteriia</taxon>
        <taxon>Sphingobacteriales</taxon>
        <taxon>Sphingobacteriaceae</taxon>
        <taxon>Mucilaginibacter</taxon>
    </lineage>
</organism>
<accession>A0A1Q5ZVX1</accession>
<dbReference type="CDD" id="cd00093">
    <property type="entry name" value="HTH_XRE"/>
    <property type="match status" value="1"/>
</dbReference>
<evidence type="ECO:0000259" key="1">
    <source>
        <dbReference type="PROSITE" id="PS50943"/>
    </source>
</evidence>
<evidence type="ECO:0000313" key="3">
    <source>
        <dbReference type="Proteomes" id="UP000186720"/>
    </source>
</evidence>
<dbReference type="OrthoDB" id="7865033at2"/>
<dbReference type="SUPFAM" id="SSF47413">
    <property type="entry name" value="lambda repressor-like DNA-binding domains"/>
    <property type="match status" value="1"/>
</dbReference>
<dbReference type="InterPro" id="IPR010982">
    <property type="entry name" value="Lambda_DNA-bd_dom_sf"/>
</dbReference>
<gene>
    <name evidence="2" type="ORF">RG47T_1346</name>
</gene>
<dbReference type="Gene3D" id="1.10.260.40">
    <property type="entry name" value="lambda repressor-like DNA-binding domains"/>
    <property type="match status" value="1"/>
</dbReference>
<comment type="caution">
    <text evidence="2">The sequence shown here is derived from an EMBL/GenBank/DDBJ whole genome shotgun (WGS) entry which is preliminary data.</text>
</comment>
<dbReference type="InterPro" id="IPR001387">
    <property type="entry name" value="Cro/C1-type_HTH"/>
</dbReference>
<feature type="domain" description="HTH cro/C1-type" evidence="1">
    <location>
        <begin position="25"/>
        <end position="65"/>
    </location>
</feature>
<dbReference type="RefSeq" id="WP_074488672.1">
    <property type="nucleotide sequence ID" value="NZ_FPAM01000002.1"/>
</dbReference>
<dbReference type="Pfam" id="PF01381">
    <property type="entry name" value="HTH_3"/>
    <property type="match status" value="1"/>
</dbReference>
<protein>
    <recommendedName>
        <fullName evidence="1">HTH cro/C1-type domain-containing protein</fullName>
    </recommendedName>
</protein>
<dbReference type="Proteomes" id="UP000186720">
    <property type="component" value="Unassembled WGS sequence"/>
</dbReference>
<dbReference type="SMART" id="SM00530">
    <property type="entry name" value="HTH_XRE"/>
    <property type="match status" value="1"/>
</dbReference>
<dbReference type="STRING" id="1302689.RG47T_1346"/>
<dbReference type="EMBL" id="MPPL01000001">
    <property type="protein sequence ID" value="OKS85900.1"/>
    <property type="molecule type" value="Genomic_DNA"/>
</dbReference>
<evidence type="ECO:0000313" key="2">
    <source>
        <dbReference type="EMBL" id="OKS85900.1"/>
    </source>
</evidence>